<dbReference type="Proteomes" id="UP000240572">
    <property type="component" value="Unassembled WGS sequence"/>
</dbReference>
<keyword evidence="1" id="KW-1133">Transmembrane helix</keyword>
<evidence type="ECO:0000313" key="3">
    <source>
        <dbReference type="EMBL" id="PSK92679.1"/>
    </source>
</evidence>
<feature type="transmembrane region" description="Helical" evidence="1">
    <location>
        <begin position="128"/>
        <end position="148"/>
    </location>
</feature>
<feature type="transmembrane region" description="Helical" evidence="1">
    <location>
        <begin position="86"/>
        <end position="108"/>
    </location>
</feature>
<feature type="domain" description="Heparan-alpha-glucosaminide N-acetyltransferase catalytic" evidence="2">
    <location>
        <begin position="13"/>
        <end position="220"/>
    </location>
</feature>
<organism evidence="3 4">
    <name type="scientific">Taibaiella chishuiensis</name>
    <dbReference type="NCBI Taxonomy" id="1434707"/>
    <lineage>
        <taxon>Bacteria</taxon>
        <taxon>Pseudomonadati</taxon>
        <taxon>Bacteroidota</taxon>
        <taxon>Chitinophagia</taxon>
        <taxon>Chitinophagales</taxon>
        <taxon>Chitinophagaceae</taxon>
        <taxon>Taibaiella</taxon>
    </lineage>
</organism>
<accession>A0A2P8D662</accession>
<dbReference type="InterPro" id="IPR012429">
    <property type="entry name" value="HGSNAT_cat"/>
</dbReference>
<feature type="transmembrane region" description="Helical" evidence="1">
    <location>
        <begin position="197"/>
        <end position="217"/>
    </location>
</feature>
<reference evidence="3 4" key="1">
    <citation type="submission" date="2018-03" db="EMBL/GenBank/DDBJ databases">
        <title>Genomic Encyclopedia of Type Strains, Phase III (KMG-III): the genomes of soil and plant-associated and newly described type strains.</title>
        <authorList>
            <person name="Whitman W."/>
        </authorList>
    </citation>
    <scope>NUCLEOTIDE SEQUENCE [LARGE SCALE GENOMIC DNA]</scope>
    <source>
        <strain evidence="3 4">CGMCC 1.12700</strain>
    </source>
</reference>
<protein>
    <submittedName>
        <fullName evidence="3">Putative membrane protein</fullName>
    </submittedName>
</protein>
<evidence type="ECO:0000259" key="2">
    <source>
        <dbReference type="Pfam" id="PF07786"/>
    </source>
</evidence>
<dbReference type="OrthoDB" id="2521581at2"/>
<keyword evidence="1" id="KW-0812">Transmembrane</keyword>
<feature type="transmembrane region" description="Helical" evidence="1">
    <location>
        <begin position="322"/>
        <end position="345"/>
    </location>
</feature>
<keyword evidence="4" id="KW-1185">Reference proteome</keyword>
<dbReference type="EMBL" id="PYGD01000003">
    <property type="protein sequence ID" value="PSK92679.1"/>
    <property type="molecule type" value="Genomic_DNA"/>
</dbReference>
<sequence length="363" mass="40385">MQYPETCNPPARRLPVLDIMRAWAIFLMLIMHVFPTYARPGYSAYKGYITFFYGIEGMAAPAFMFAMGASVVLSRPRSLAASCSKALSLFLQGYLLNLLKFAPPVLLFHSFPVSLFAAIGRQPGMEGLAGFLLIGDILQFAGIAYLVVQLIRRLGPAYRIVCLLLACTVLVVAPWLYTINGHTYIAALFYGSNPLAFFPVLPWLLFPLLGLALGETIRGGNSGIKRCGVYGLAATAAGLLLICYNPVNQWGLDYYRRGSGGLLLYSGLVLCSMLAWNWLWAYFPLGLRRLIRFCSSRVTLIYGIQWVLIYWATAWVGYQQLSLYGCILALVLVAVLTLSLTWLHTRSLGLLKKRRSPLFFLKS</sequence>
<feature type="transmembrane region" description="Helical" evidence="1">
    <location>
        <begin position="229"/>
        <end position="247"/>
    </location>
</feature>
<evidence type="ECO:0000256" key="1">
    <source>
        <dbReference type="SAM" id="Phobius"/>
    </source>
</evidence>
<feature type="transmembrane region" description="Helical" evidence="1">
    <location>
        <begin position="20"/>
        <end position="38"/>
    </location>
</feature>
<dbReference type="RefSeq" id="WP_106522859.1">
    <property type="nucleotide sequence ID" value="NZ_PYGD01000003.1"/>
</dbReference>
<comment type="caution">
    <text evidence="3">The sequence shown here is derived from an EMBL/GenBank/DDBJ whole genome shotgun (WGS) entry which is preliminary data.</text>
</comment>
<feature type="transmembrane region" description="Helical" evidence="1">
    <location>
        <begin position="160"/>
        <end position="177"/>
    </location>
</feature>
<feature type="transmembrane region" description="Helical" evidence="1">
    <location>
        <begin position="50"/>
        <end position="74"/>
    </location>
</feature>
<evidence type="ECO:0000313" key="4">
    <source>
        <dbReference type="Proteomes" id="UP000240572"/>
    </source>
</evidence>
<dbReference type="Pfam" id="PF07786">
    <property type="entry name" value="HGSNAT_cat"/>
    <property type="match status" value="1"/>
</dbReference>
<keyword evidence="1" id="KW-0472">Membrane</keyword>
<gene>
    <name evidence="3" type="ORF">B0I18_103257</name>
</gene>
<name>A0A2P8D662_9BACT</name>
<feature type="transmembrane region" description="Helical" evidence="1">
    <location>
        <begin position="262"/>
        <end position="285"/>
    </location>
</feature>
<dbReference type="AlphaFoldDB" id="A0A2P8D662"/>
<feature type="transmembrane region" description="Helical" evidence="1">
    <location>
        <begin position="297"/>
        <end position="316"/>
    </location>
</feature>
<proteinExistence type="predicted"/>